<dbReference type="AlphaFoldDB" id="A0A1C1CLM3"/>
<evidence type="ECO:0000313" key="2">
    <source>
        <dbReference type="Proteomes" id="UP000094526"/>
    </source>
</evidence>
<reference evidence="2" key="1">
    <citation type="submission" date="2015-07" db="EMBL/GenBank/DDBJ databases">
        <authorList>
            <person name="Teixeira M.M."/>
            <person name="Souza R.C."/>
            <person name="Almeida L.G."/>
            <person name="Vicente V.A."/>
            <person name="de Hoog S."/>
            <person name="Bocca A.L."/>
            <person name="de Almeida S.R."/>
            <person name="Vasconcelos A.T."/>
            <person name="Felipe M.S."/>
        </authorList>
    </citation>
    <scope>NUCLEOTIDE SEQUENCE [LARGE SCALE GENOMIC DNA]</scope>
    <source>
        <strain evidence="2">KSF</strain>
    </source>
</reference>
<dbReference type="Proteomes" id="UP000094526">
    <property type="component" value="Unassembled WGS sequence"/>
</dbReference>
<evidence type="ECO:0000313" key="1">
    <source>
        <dbReference type="EMBL" id="OCT49352.1"/>
    </source>
</evidence>
<name>A0A1C1CLM3_9EURO</name>
<gene>
    <name evidence="1" type="ORF">CLCR_05306</name>
</gene>
<keyword evidence="2" id="KW-1185">Reference proteome</keyword>
<accession>A0A1C1CLM3</accession>
<sequence length="80" mass="9265">MPNTFHSSHFTHLVLHTSQYLAPRALRIVQYWAHRPASRPRVRFAYKDVGGSSQEFEVDYADVEINININININISEIPD</sequence>
<dbReference type="VEuPathDB" id="FungiDB:CLCR_05306"/>
<protein>
    <submittedName>
        <fullName evidence="1">Uncharacterized protein</fullName>
    </submittedName>
</protein>
<comment type="caution">
    <text evidence="1">The sequence shown here is derived from an EMBL/GenBank/DDBJ whole genome shotgun (WGS) entry which is preliminary data.</text>
</comment>
<organism evidence="1 2">
    <name type="scientific">Cladophialophora carrionii</name>
    <dbReference type="NCBI Taxonomy" id="86049"/>
    <lineage>
        <taxon>Eukaryota</taxon>
        <taxon>Fungi</taxon>
        <taxon>Dikarya</taxon>
        <taxon>Ascomycota</taxon>
        <taxon>Pezizomycotina</taxon>
        <taxon>Eurotiomycetes</taxon>
        <taxon>Chaetothyriomycetidae</taxon>
        <taxon>Chaetothyriales</taxon>
        <taxon>Herpotrichiellaceae</taxon>
        <taxon>Cladophialophora</taxon>
    </lineage>
</organism>
<proteinExistence type="predicted"/>
<dbReference type="EMBL" id="LGRB01000011">
    <property type="protein sequence ID" value="OCT49352.1"/>
    <property type="molecule type" value="Genomic_DNA"/>
</dbReference>